<evidence type="ECO:0000313" key="2">
    <source>
        <dbReference type="EMBL" id="KAF8902193.1"/>
    </source>
</evidence>
<evidence type="ECO:0000256" key="1">
    <source>
        <dbReference type="SAM" id="SignalP"/>
    </source>
</evidence>
<comment type="caution">
    <text evidence="2">The sequence shown here is derived from an EMBL/GenBank/DDBJ whole genome shotgun (WGS) entry which is preliminary data.</text>
</comment>
<keyword evidence="3" id="KW-1185">Reference proteome</keyword>
<accession>A0A9P5TP58</accession>
<name>A0A9P5TP58_GYMJU</name>
<reference evidence="2" key="1">
    <citation type="submission" date="2020-11" db="EMBL/GenBank/DDBJ databases">
        <authorList>
            <consortium name="DOE Joint Genome Institute"/>
            <person name="Ahrendt S."/>
            <person name="Riley R."/>
            <person name="Andreopoulos W."/>
            <person name="LaButti K."/>
            <person name="Pangilinan J."/>
            <person name="Ruiz-duenas F.J."/>
            <person name="Barrasa J.M."/>
            <person name="Sanchez-Garcia M."/>
            <person name="Camarero S."/>
            <person name="Miyauchi S."/>
            <person name="Serrano A."/>
            <person name="Linde D."/>
            <person name="Babiker R."/>
            <person name="Drula E."/>
            <person name="Ayuso-Fernandez I."/>
            <person name="Pacheco R."/>
            <person name="Padilla G."/>
            <person name="Ferreira P."/>
            <person name="Barriuso J."/>
            <person name="Kellner H."/>
            <person name="Castanera R."/>
            <person name="Alfaro M."/>
            <person name="Ramirez L."/>
            <person name="Pisabarro A.G."/>
            <person name="Kuo A."/>
            <person name="Tritt A."/>
            <person name="Lipzen A."/>
            <person name="He G."/>
            <person name="Yan M."/>
            <person name="Ng V."/>
            <person name="Cullen D."/>
            <person name="Martin F."/>
            <person name="Rosso M.-N."/>
            <person name="Henrissat B."/>
            <person name="Hibbett D."/>
            <person name="Martinez A.T."/>
            <person name="Grigoriev I.V."/>
        </authorList>
    </citation>
    <scope>NUCLEOTIDE SEQUENCE</scope>
    <source>
        <strain evidence="2">AH 44721</strain>
    </source>
</reference>
<dbReference type="AlphaFoldDB" id="A0A9P5TP58"/>
<organism evidence="2 3">
    <name type="scientific">Gymnopilus junonius</name>
    <name type="common">Spectacular rustgill mushroom</name>
    <name type="synonym">Gymnopilus spectabilis subsp. junonius</name>
    <dbReference type="NCBI Taxonomy" id="109634"/>
    <lineage>
        <taxon>Eukaryota</taxon>
        <taxon>Fungi</taxon>
        <taxon>Dikarya</taxon>
        <taxon>Basidiomycota</taxon>
        <taxon>Agaricomycotina</taxon>
        <taxon>Agaricomycetes</taxon>
        <taxon>Agaricomycetidae</taxon>
        <taxon>Agaricales</taxon>
        <taxon>Agaricineae</taxon>
        <taxon>Hymenogastraceae</taxon>
        <taxon>Gymnopilus</taxon>
    </lineage>
</organism>
<feature type="chain" id="PRO_5040358567" description="Secreted protein" evidence="1">
    <location>
        <begin position="22"/>
        <end position="72"/>
    </location>
</feature>
<gene>
    <name evidence="2" type="ORF">CPB84DRAFT_1776109</name>
</gene>
<evidence type="ECO:0008006" key="4">
    <source>
        <dbReference type="Google" id="ProtNLM"/>
    </source>
</evidence>
<feature type="non-terminal residue" evidence="2">
    <location>
        <position position="72"/>
    </location>
</feature>
<feature type="signal peptide" evidence="1">
    <location>
        <begin position="1"/>
        <end position="21"/>
    </location>
</feature>
<evidence type="ECO:0000313" key="3">
    <source>
        <dbReference type="Proteomes" id="UP000724874"/>
    </source>
</evidence>
<dbReference type="Proteomes" id="UP000724874">
    <property type="component" value="Unassembled WGS sequence"/>
</dbReference>
<protein>
    <recommendedName>
        <fullName evidence="4">Secreted protein</fullName>
    </recommendedName>
</protein>
<proteinExistence type="predicted"/>
<dbReference type="EMBL" id="JADNYJ010000037">
    <property type="protein sequence ID" value="KAF8902193.1"/>
    <property type="molecule type" value="Genomic_DNA"/>
</dbReference>
<sequence>MMLSILEVFLAFSQTVLLSTAYGSRMSQCRDMTSPRPLITVIVCQLQVKFRPFVLSKFEFCSGRYQTFGDKL</sequence>
<keyword evidence="1" id="KW-0732">Signal</keyword>